<comment type="similarity">
    <text evidence="1">Belongs to the ComF/GntX family.</text>
</comment>
<dbReference type="PANTHER" id="PTHR47505">
    <property type="entry name" value="DNA UTILIZATION PROTEIN YHGH"/>
    <property type="match status" value="1"/>
</dbReference>
<dbReference type="EMBL" id="FNDE01000034">
    <property type="protein sequence ID" value="SDH57960.1"/>
    <property type="molecule type" value="Genomic_DNA"/>
</dbReference>
<evidence type="ECO:0000256" key="1">
    <source>
        <dbReference type="ARBA" id="ARBA00008007"/>
    </source>
</evidence>
<dbReference type="GeneID" id="97143089"/>
<gene>
    <name evidence="3" type="ORF">K3F53_17045</name>
    <name evidence="4" type="ORF">SAMN04489735_10342</name>
</gene>
<accession>A0A1G8DKQ4</accession>
<evidence type="ECO:0000259" key="2">
    <source>
        <dbReference type="Pfam" id="PF18912"/>
    </source>
</evidence>
<evidence type="ECO:0000313" key="4">
    <source>
        <dbReference type="EMBL" id="SDH57960.1"/>
    </source>
</evidence>
<protein>
    <submittedName>
        <fullName evidence="4">ComF family protein</fullName>
    </submittedName>
</protein>
<feature type="domain" description="Double zinc ribbon" evidence="2">
    <location>
        <begin position="13"/>
        <end position="80"/>
    </location>
</feature>
<dbReference type="Pfam" id="PF18912">
    <property type="entry name" value="DZR_2"/>
    <property type="match status" value="1"/>
</dbReference>
<dbReference type="InterPro" id="IPR029057">
    <property type="entry name" value="PRTase-like"/>
</dbReference>
<dbReference type="InterPro" id="IPR000836">
    <property type="entry name" value="PRTase_dom"/>
</dbReference>
<keyword evidence="6" id="KW-1185">Reference proteome</keyword>
<proteinExistence type="inferred from homology"/>
<reference evidence="3 6" key="2">
    <citation type="submission" date="2021-08" db="EMBL/GenBank/DDBJ databases">
        <title>Complete genome sequence of the strain Aneurinibacillus thermoaerophilus CCM 8960.</title>
        <authorList>
            <person name="Musilova J."/>
            <person name="Kourilova X."/>
            <person name="Pernicova I."/>
            <person name="Bezdicek M."/>
            <person name="Lengerova M."/>
            <person name="Obruca S."/>
            <person name="Sedlar K."/>
        </authorList>
    </citation>
    <scope>NUCLEOTIDE SEQUENCE [LARGE SCALE GENOMIC DNA]</scope>
    <source>
        <strain evidence="3 6">CCM 8960</strain>
    </source>
</reference>
<dbReference type="EMBL" id="CP080764">
    <property type="protein sequence ID" value="QYY42520.1"/>
    <property type="molecule type" value="Genomic_DNA"/>
</dbReference>
<dbReference type="Gene3D" id="3.40.50.2020">
    <property type="match status" value="1"/>
</dbReference>
<dbReference type="AlphaFoldDB" id="A0A1G8DKQ4"/>
<organism evidence="4 5">
    <name type="scientific">Aneurinibacillus thermoaerophilus</name>
    <dbReference type="NCBI Taxonomy" id="143495"/>
    <lineage>
        <taxon>Bacteria</taxon>
        <taxon>Bacillati</taxon>
        <taxon>Bacillota</taxon>
        <taxon>Bacilli</taxon>
        <taxon>Bacillales</taxon>
        <taxon>Paenibacillaceae</taxon>
        <taxon>Aneurinibacillus group</taxon>
        <taxon>Aneurinibacillus</taxon>
    </lineage>
</organism>
<dbReference type="RefSeq" id="WP_057897494.1">
    <property type="nucleotide sequence ID" value="NZ_CP080764.1"/>
</dbReference>
<dbReference type="InterPro" id="IPR044005">
    <property type="entry name" value="DZR_2"/>
</dbReference>
<sequence>MNLLHWKRWTGWLLDILYPPPPRCTLCGNPKRGEAAVKPGAGKGGLTFCSVCESQFVFLTDTICPICGRAWPTNEPCPDCCRRKSRHFCYSRSAVRYNKPMKELLARYKYRGDRRLAEMMVELLWRAWYLYYREMKIDAITYIPLHEKRLVERTFNQAEEMARFLGQRIGLPVYGLLERRKETEKQSQKKRAARLHALENAFYFSDAQAVNSFEVQALLLLDDVYTTGSSLNAAARALKEGIPGAEVYGLTVAR</sequence>
<evidence type="ECO:0000313" key="3">
    <source>
        <dbReference type="EMBL" id="QYY42520.1"/>
    </source>
</evidence>
<name>A0A1G8DKQ4_ANETH</name>
<dbReference type="SUPFAM" id="SSF53271">
    <property type="entry name" value="PRTase-like"/>
    <property type="match status" value="1"/>
</dbReference>
<dbReference type="CDD" id="cd06223">
    <property type="entry name" value="PRTases_typeI"/>
    <property type="match status" value="1"/>
</dbReference>
<dbReference type="OrthoDB" id="9779910at2"/>
<reference evidence="4 5" key="1">
    <citation type="submission" date="2016-10" db="EMBL/GenBank/DDBJ databases">
        <authorList>
            <person name="de Groot N.N."/>
        </authorList>
    </citation>
    <scope>NUCLEOTIDE SEQUENCE [LARGE SCALE GENOMIC DNA]</scope>
    <source>
        <strain evidence="4 5">L 420-91</strain>
    </source>
</reference>
<dbReference type="PANTHER" id="PTHR47505:SF1">
    <property type="entry name" value="DNA UTILIZATION PROTEIN YHGH"/>
    <property type="match status" value="1"/>
</dbReference>
<dbReference type="InterPro" id="IPR051910">
    <property type="entry name" value="ComF/GntX_DNA_util-trans"/>
</dbReference>
<dbReference type="Proteomes" id="UP000198956">
    <property type="component" value="Unassembled WGS sequence"/>
</dbReference>
<evidence type="ECO:0000313" key="6">
    <source>
        <dbReference type="Proteomes" id="UP000826616"/>
    </source>
</evidence>
<evidence type="ECO:0000313" key="5">
    <source>
        <dbReference type="Proteomes" id="UP000198956"/>
    </source>
</evidence>
<dbReference type="Proteomes" id="UP000826616">
    <property type="component" value="Chromosome"/>
</dbReference>